<evidence type="ECO:0000256" key="1">
    <source>
        <dbReference type="SAM" id="MobiDB-lite"/>
    </source>
</evidence>
<feature type="compositionally biased region" description="Basic and acidic residues" evidence="1">
    <location>
        <begin position="525"/>
        <end position="535"/>
    </location>
</feature>
<feature type="compositionally biased region" description="Basic residues" evidence="1">
    <location>
        <begin position="102"/>
        <end position="112"/>
    </location>
</feature>
<feature type="region of interest" description="Disordered" evidence="1">
    <location>
        <begin position="1"/>
        <end position="26"/>
    </location>
</feature>
<dbReference type="Proteomes" id="UP001155034">
    <property type="component" value="Unassembled WGS sequence"/>
</dbReference>
<accession>A0A9X2U4H7</accession>
<feature type="non-terminal residue" evidence="2">
    <location>
        <position position="1"/>
    </location>
</feature>
<feature type="region of interest" description="Disordered" evidence="1">
    <location>
        <begin position="47"/>
        <end position="69"/>
    </location>
</feature>
<sequence>FSNPVAPSTLRSIQRPDSDPEPLDNHHSICLVDGYLAETQRATCTNGARTSPVAGAEQKRGHASGELPGECRTRSALERSDRVVPGLHEIREVAALGAQRPSTHRGGHRRSAKQLSTRHPVRSAVLAVPTGRCPFPFSSAFFVRPAPGPFVPPGPARRIDFLSFCLCRFKPKSPRAGGQCRAPGAYAAQARRREKAACGLPAPRLSERIAAERARVHVLMTSVKSVRAPSVVLFVALVVLPLQQQEGVPLTAPFQPPQDGTEPADEPPFGTAAASPPEIKVVTFNQGRFDPRILEPIRFWPRGHTAVIIDGEVHSFETDWQCGETEAEYKRANEWRGAWVQVLDLPASDAKQIRKDFARSCGTGAFLLTGVCTSSAGRLLQNALPDLTVTWAPMRLRAQLGRRGYVDRTYRWHREVWADHFVRCLRGENGAQPPLKGPHLSKGMARKARGKCLKQLGLRTEDVSLPVESSTDPARSSPPKPSLHNRGTPNQSRHAAPTKSSASPKRSRANGGGTHSRTLDGAQELPRKREWETKPGHRPHSVNTETSGPGRRALSVRSVHMHNHEPAGQQGPGPVSIFTVPVPPVGLPSTSIFLTLGRRYDPSC</sequence>
<feature type="region of interest" description="Disordered" evidence="1">
    <location>
        <begin position="98"/>
        <end position="118"/>
    </location>
</feature>
<feature type="region of interest" description="Disordered" evidence="1">
    <location>
        <begin position="428"/>
        <end position="550"/>
    </location>
</feature>
<feature type="compositionally biased region" description="Polar residues" evidence="1">
    <location>
        <begin position="485"/>
        <end position="504"/>
    </location>
</feature>
<dbReference type="AlphaFoldDB" id="A0A9X2U4H7"/>
<protein>
    <submittedName>
        <fullName evidence="2">Uncharacterized protein</fullName>
    </submittedName>
</protein>
<comment type="caution">
    <text evidence="2">The sequence shown here is derived from an EMBL/GenBank/DDBJ whole genome shotgun (WGS) entry which is preliminary data.</text>
</comment>
<feature type="compositionally biased region" description="Polar residues" evidence="1">
    <location>
        <begin position="1"/>
        <end position="12"/>
    </location>
</feature>
<evidence type="ECO:0000313" key="2">
    <source>
        <dbReference type="EMBL" id="MCS3866707.1"/>
    </source>
</evidence>
<dbReference type="EMBL" id="JANTYZ010000019">
    <property type="protein sequence ID" value="MCS3866707.1"/>
    <property type="molecule type" value="Genomic_DNA"/>
</dbReference>
<feature type="compositionally biased region" description="Basic and acidic residues" evidence="1">
    <location>
        <begin position="14"/>
        <end position="26"/>
    </location>
</feature>
<feature type="region of interest" description="Disordered" evidence="1">
    <location>
        <begin position="250"/>
        <end position="276"/>
    </location>
</feature>
<name>A0A9X2U4H7_9BACT</name>
<evidence type="ECO:0000313" key="3">
    <source>
        <dbReference type="Proteomes" id="UP001155034"/>
    </source>
</evidence>
<reference evidence="2" key="1">
    <citation type="submission" date="2022-08" db="EMBL/GenBank/DDBJ databases">
        <title>Genomic Encyclopedia of Type Strains, Phase V (KMG-V): Genome sequencing to study the core and pangenomes of soil and plant-associated prokaryotes.</title>
        <authorList>
            <person name="Whitman W."/>
        </authorList>
    </citation>
    <scope>NUCLEOTIDE SEQUENCE</scope>
    <source>
        <strain evidence="2">SP2016B</strain>
    </source>
</reference>
<proteinExistence type="predicted"/>
<gene>
    <name evidence="2" type="ORF">GGP82_003287</name>
</gene>
<organism evidence="2 3">
    <name type="scientific">Salinibacter ruber</name>
    <dbReference type="NCBI Taxonomy" id="146919"/>
    <lineage>
        <taxon>Bacteria</taxon>
        <taxon>Pseudomonadati</taxon>
        <taxon>Rhodothermota</taxon>
        <taxon>Rhodothermia</taxon>
        <taxon>Rhodothermales</taxon>
        <taxon>Salinibacteraceae</taxon>
        <taxon>Salinibacter</taxon>
    </lineage>
</organism>